<organism evidence="3 4">
    <name type="scientific">Diplodia seriata</name>
    <dbReference type="NCBI Taxonomy" id="420778"/>
    <lineage>
        <taxon>Eukaryota</taxon>
        <taxon>Fungi</taxon>
        <taxon>Dikarya</taxon>
        <taxon>Ascomycota</taxon>
        <taxon>Pezizomycotina</taxon>
        <taxon>Dothideomycetes</taxon>
        <taxon>Dothideomycetes incertae sedis</taxon>
        <taxon>Botryosphaeriales</taxon>
        <taxon>Botryosphaeriaceae</taxon>
        <taxon>Diplodia</taxon>
    </lineage>
</organism>
<dbReference type="Proteomes" id="UP000190776">
    <property type="component" value="Unassembled WGS sequence"/>
</dbReference>
<dbReference type="Pfam" id="PF00106">
    <property type="entry name" value="adh_short"/>
    <property type="match status" value="1"/>
</dbReference>
<protein>
    <submittedName>
        <fullName evidence="3">Retinol dehydrogenase 14</fullName>
    </submittedName>
</protein>
<dbReference type="GO" id="GO:0016491">
    <property type="term" value="F:oxidoreductase activity"/>
    <property type="evidence" value="ECO:0007669"/>
    <property type="project" value="UniProtKB-KW"/>
</dbReference>
<dbReference type="STRING" id="420778.A0A1S8BJQ6"/>
<accession>A0A1S8BJQ6</accession>
<dbReference type="InterPro" id="IPR036291">
    <property type="entry name" value="NAD(P)-bd_dom_sf"/>
</dbReference>
<dbReference type="Gene3D" id="3.40.50.720">
    <property type="entry name" value="NAD(P)-binding Rossmann-like Domain"/>
    <property type="match status" value="1"/>
</dbReference>
<dbReference type="InterPro" id="IPR002347">
    <property type="entry name" value="SDR_fam"/>
</dbReference>
<comment type="similarity">
    <text evidence="1">Belongs to the short-chain dehydrogenases/reductases (SDR) family.</text>
</comment>
<evidence type="ECO:0000256" key="2">
    <source>
        <dbReference type="ARBA" id="ARBA00023002"/>
    </source>
</evidence>
<evidence type="ECO:0000313" key="3">
    <source>
        <dbReference type="EMBL" id="OMP87772.1"/>
    </source>
</evidence>
<dbReference type="PANTHER" id="PTHR24320">
    <property type="entry name" value="RETINOL DEHYDROGENASE"/>
    <property type="match status" value="1"/>
</dbReference>
<keyword evidence="2" id="KW-0560">Oxidoreductase</keyword>
<sequence length="353" mass="37635">MAAPQPSYDFHTTATAAASTLSASIRDKTILITGVTPNSLGAHFAATIASHAPRLLILASRTQSAIDATAAAIRAAAADSAVANANADSSADAGSSVAVRGVIVDLASLASARRAGDEVARMQRDEGVVVDVLVLNAGVMACPYEVTADGFERQFGTNHLGHFVFANAVIPGMLAGEGRKPRVVVVSSEGHQLGPVRWADPGFAGGETYDKWRAYGQAKTANCLYAWALAERLGGRGLSAFSLHPGAIATNLGKHIDVEGDDWTQLMSVFASNGNPQGFKEYWEKHPFKTLDEGTSTHVVAAFADWIEKDNGKFLRDAQICSFDMVAPWARNSYDAERLWRMSEDMVGEKFDF</sequence>
<dbReference type="EMBL" id="MSZU01000076">
    <property type="protein sequence ID" value="OMP87772.1"/>
    <property type="molecule type" value="Genomic_DNA"/>
</dbReference>
<gene>
    <name evidence="3" type="ORF">BK809_0007862</name>
</gene>
<comment type="caution">
    <text evidence="3">The sequence shown here is derived from an EMBL/GenBank/DDBJ whole genome shotgun (WGS) entry which is preliminary data.</text>
</comment>
<dbReference type="SUPFAM" id="SSF51735">
    <property type="entry name" value="NAD(P)-binding Rossmann-fold domains"/>
    <property type="match status" value="1"/>
</dbReference>
<dbReference type="PANTHER" id="PTHR24320:SF283">
    <property type="entry name" value="RETINOL DEHYDROGENASE 11"/>
    <property type="match status" value="1"/>
</dbReference>
<reference evidence="3 4" key="1">
    <citation type="submission" date="2017-01" db="EMBL/GenBank/DDBJ databases">
        <title>Draft genome sequence of Diplodia seriata F98.1, a fungal species involved in grapevine trunk diseases.</title>
        <authorList>
            <person name="Robert-Siegwald G."/>
            <person name="Vallet J."/>
            <person name="Abou-Mansour E."/>
            <person name="Xu J."/>
            <person name="Rey P."/>
            <person name="Bertsch C."/>
            <person name="Rego C."/>
            <person name="Larignon P."/>
            <person name="Fontaine F."/>
            <person name="Lebrun M.-H."/>
        </authorList>
    </citation>
    <scope>NUCLEOTIDE SEQUENCE [LARGE SCALE GENOMIC DNA]</scope>
    <source>
        <strain evidence="3 4">F98.1</strain>
    </source>
</reference>
<dbReference type="OrthoDB" id="191139at2759"/>
<evidence type="ECO:0000256" key="1">
    <source>
        <dbReference type="ARBA" id="ARBA00006484"/>
    </source>
</evidence>
<proteinExistence type="inferred from homology"/>
<evidence type="ECO:0000313" key="4">
    <source>
        <dbReference type="Proteomes" id="UP000190776"/>
    </source>
</evidence>
<dbReference type="AlphaFoldDB" id="A0A1S8BJQ6"/>
<name>A0A1S8BJQ6_9PEZI</name>